<keyword evidence="1" id="KW-0677">Repeat</keyword>
<dbReference type="EMBL" id="CDPU01000063">
    <property type="protein sequence ID" value="CEO56260.1"/>
    <property type="molecule type" value="Genomic_DNA"/>
</dbReference>
<dbReference type="InterPro" id="IPR036770">
    <property type="entry name" value="Ankyrin_rpt-contain_sf"/>
</dbReference>
<evidence type="ECO:0000256" key="3">
    <source>
        <dbReference type="PROSITE-ProRule" id="PRU00023"/>
    </source>
</evidence>
<dbReference type="InterPro" id="IPR002110">
    <property type="entry name" value="Ankyrin_rpt"/>
</dbReference>
<feature type="repeat" description="ANK" evidence="3">
    <location>
        <begin position="106"/>
        <end position="147"/>
    </location>
</feature>
<feature type="repeat" description="ANK" evidence="3">
    <location>
        <begin position="71"/>
        <end position="104"/>
    </location>
</feature>
<dbReference type="SMART" id="SM00248">
    <property type="entry name" value="ANK"/>
    <property type="match status" value="4"/>
</dbReference>
<proteinExistence type="predicted"/>
<reference evidence="4" key="1">
    <citation type="submission" date="2015-01" db="EMBL/GenBank/DDBJ databases">
        <authorList>
            <person name="Durling Mikael"/>
        </authorList>
    </citation>
    <scope>NUCLEOTIDE SEQUENCE</scope>
</reference>
<keyword evidence="2 3" id="KW-0040">ANK repeat</keyword>
<gene>
    <name evidence="4" type="ORF">BN869_000012318_1</name>
</gene>
<dbReference type="Pfam" id="PF12796">
    <property type="entry name" value="Ank_2"/>
    <property type="match status" value="1"/>
</dbReference>
<name>A0A0B7KMZ8_BIOOC</name>
<organism evidence="4">
    <name type="scientific">Bionectria ochroleuca</name>
    <name type="common">Gliocladium roseum</name>
    <dbReference type="NCBI Taxonomy" id="29856"/>
    <lineage>
        <taxon>Eukaryota</taxon>
        <taxon>Fungi</taxon>
        <taxon>Dikarya</taxon>
        <taxon>Ascomycota</taxon>
        <taxon>Pezizomycotina</taxon>
        <taxon>Sordariomycetes</taxon>
        <taxon>Hypocreomycetidae</taxon>
        <taxon>Hypocreales</taxon>
        <taxon>Bionectriaceae</taxon>
        <taxon>Clonostachys</taxon>
    </lineage>
</organism>
<evidence type="ECO:0000313" key="4">
    <source>
        <dbReference type="EMBL" id="CEO56260.1"/>
    </source>
</evidence>
<evidence type="ECO:0000256" key="1">
    <source>
        <dbReference type="ARBA" id="ARBA00022737"/>
    </source>
</evidence>
<protein>
    <submittedName>
        <fullName evidence="4">Uncharacterized protein</fullName>
    </submittedName>
</protein>
<dbReference type="SUPFAM" id="SSF48403">
    <property type="entry name" value="Ankyrin repeat"/>
    <property type="match status" value="1"/>
</dbReference>
<dbReference type="AlphaFoldDB" id="A0A0B7KMZ8"/>
<dbReference type="PANTHER" id="PTHR24123">
    <property type="entry name" value="ANKYRIN REPEAT-CONTAINING"/>
    <property type="match status" value="1"/>
</dbReference>
<dbReference type="PROSITE" id="PS50088">
    <property type="entry name" value="ANK_REPEAT"/>
    <property type="match status" value="2"/>
</dbReference>
<sequence length="347" mass="37947">MGRENKKTCRTILKLLIDAGGDLEQLNGGQLTALKLAVKGRQSADVPSQCQRDMLRLLLDAGASPKTTGHNGSTALHLIVGPHLSLEAVKLLVEYGSDPNQKNSTSDETLLYIALQFRSKKQAKMEAQDAVIKYLIEKGADPNVEDNKGNSAVQTAMFVSVDLFKTLLPKCLDDGVKQKCWFGLSRGLLGDGIDIEMQDQQGLTLYLHCLWYPAKVSVFEKYKARVGIADNLGKHALHHVRGLAHLATLNYTFDSNSSCGNGNPVAFKYLVSFGISINAVNKDGQTALHLYESRDVHKSRKANPIDGFNCKSDAKFDIKDRNGLTALHLGSMRSVSEFNKLVECGAD</sequence>
<dbReference type="InterPro" id="IPR051165">
    <property type="entry name" value="Multifunctional_ANK_Repeat"/>
</dbReference>
<dbReference type="Gene3D" id="1.25.40.20">
    <property type="entry name" value="Ankyrin repeat-containing domain"/>
    <property type="match status" value="3"/>
</dbReference>
<dbReference type="PANTHER" id="PTHR24123:SF33">
    <property type="entry name" value="PROTEIN HOS4"/>
    <property type="match status" value="1"/>
</dbReference>
<evidence type="ECO:0000256" key="2">
    <source>
        <dbReference type="ARBA" id="ARBA00023043"/>
    </source>
</evidence>
<accession>A0A0B7KMZ8</accession>